<dbReference type="AlphaFoldDB" id="A0AAV7P516"/>
<feature type="region of interest" description="Disordered" evidence="1">
    <location>
        <begin position="1"/>
        <end position="66"/>
    </location>
</feature>
<dbReference type="EMBL" id="JANPWB010000012">
    <property type="protein sequence ID" value="KAJ1120260.1"/>
    <property type="molecule type" value="Genomic_DNA"/>
</dbReference>
<feature type="compositionally biased region" description="Acidic residues" evidence="1">
    <location>
        <begin position="8"/>
        <end position="20"/>
    </location>
</feature>
<sequence>MSDAQEVGPEEAPEEEEAGEDASSNHLGEGGHLSLSEDEGDRSSLHTVTRGIPKLVGEKGVPSGGENLSLRERELEAQLAFIALEAEKLALEKKKWAREKKRDGGSDREAEMSMVGFFCPRLPKGVVPAYVEGDDIDKWLRGFERTLQMRRVKPQYWGSLLWELVPNSGRDRLLTLKGEEADSYPSMKRCLTKMFGLTPEQYRLKFRDTQKTSTQSWVDFVDISVKALEGWIQCNKVSTFEDLYNVIMREHLLTNCVQEKLRQSWGMQKMTG</sequence>
<protein>
    <recommendedName>
        <fullName evidence="4">SCAN box domain-containing protein</fullName>
    </recommendedName>
</protein>
<reference evidence="2" key="1">
    <citation type="journal article" date="2022" name="bioRxiv">
        <title>Sequencing and chromosome-scale assembly of the giantPleurodeles waltlgenome.</title>
        <authorList>
            <person name="Brown T."/>
            <person name="Elewa A."/>
            <person name="Iarovenko S."/>
            <person name="Subramanian E."/>
            <person name="Araus A.J."/>
            <person name="Petzold A."/>
            <person name="Susuki M."/>
            <person name="Suzuki K.-i.T."/>
            <person name="Hayashi T."/>
            <person name="Toyoda A."/>
            <person name="Oliveira C."/>
            <person name="Osipova E."/>
            <person name="Leigh N.D."/>
            <person name="Simon A."/>
            <person name="Yun M.H."/>
        </authorList>
    </citation>
    <scope>NUCLEOTIDE SEQUENCE</scope>
    <source>
        <strain evidence="2">20211129_DDA</strain>
        <tissue evidence="2">Liver</tissue>
    </source>
</reference>
<evidence type="ECO:0008006" key="4">
    <source>
        <dbReference type="Google" id="ProtNLM"/>
    </source>
</evidence>
<evidence type="ECO:0000313" key="3">
    <source>
        <dbReference type="Proteomes" id="UP001066276"/>
    </source>
</evidence>
<keyword evidence="3" id="KW-1185">Reference proteome</keyword>
<evidence type="ECO:0000313" key="2">
    <source>
        <dbReference type="EMBL" id="KAJ1120260.1"/>
    </source>
</evidence>
<dbReference type="PANTHER" id="PTHR46888:SF1">
    <property type="entry name" value="RIBONUCLEASE H"/>
    <property type="match status" value="1"/>
</dbReference>
<name>A0AAV7P516_PLEWA</name>
<comment type="caution">
    <text evidence="2">The sequence shown here is derived from an EMBL/GenBank/DDBJ whole genome shotgun (WGS) entry which is preliminary data.</text>
</comment>
<organism evidence="2 3">
    <name type="scientific">Pleurodeles waltl</name>
    <name type="common">Iberian ribbed newt</name>
    <dbReference type="NCBI Taxonomy" id="8319"/>
    <lineage>
        <taxon>Eukaryota</taxon>
        <taxon>Metazoa</taxon>
        <taxon>Chordata</taxon>
        <taxon>Craniata</taxon>
        <taxon>Vertebrata</taxon>
        <taxon>Euteleostomi</taxon>
        <taxon>Amphibia</taxon>
        <taxon>Batrachia</taxon>
        <taxon>Caudata</taxon>
        <taxon>Salamandroidea</taxon>
        <taxon>Salamandridae</taxon>
        <taxon>Pleurodelinae</taxon>
        <taxon>Pleurodeles</taxon>
    </lineage>
</organism>
<accession>A0AAV7P516</accession>
<proteinExistence type="predicted"/>
<dbReference type="Proteomes" id="UP001066276">
    <property type="component" value="Chromosome 8"/>
</dbReference>
<evidence type="ECO:0000256" key="1">
    <source>
        <dbReference type="SAM" id="MobiDB-lite"/>
    </source>
</evidence>
<gene>
    <name evidence="2" type="ORF">NDU88_008434</name>
</gene>
<dbReference type="PANTHER" id="PTHR46888">
    <property type="entry name" value="ZINC KNUCKLE DOMAINCONTAINING PROTEIN-RELATED"/>
    <property type="match status" value="1"/>
</dbReference>